<dbReference type="EMBL" id="LBJQ01000061">
    <property type="protein sequence ID" value="RXH31006.1"/>
    <property type="molecule type" value="Genomic_DNA"/>
</dbReference>
<protein>
    <submittedName>
        <fullName evidence="1">Uncharacterized protein</fullName>
    </submittedName>
</protein>
<organism evidence="1 2">
    <name type="scientific">Bradyrhizobium nanningense</name>
    <dbReference type="NCBI Taxonomy" id="1325118"/>
    <lineage>
        <taxon>Bacteria</taxon>
        <taxon>Pseudomonadati</taxon>
        <taxon>Pseudomonadota</taxon>
        <taxon>Alphaproteobacteria</taxon>
        <taxon>Hyphomicrobiales</taxon>
        <taxon>Nitrobacteraceae</taxon>
        <taxon>Bradyrhizobium</taxon>
    </lineage>
</organism>
<dbReference type="AlphaFoldDB" id="A0A4Q0S8F6"/>
<evidence type="ECO:0000313" key="1">
    <source>
        <dbReference type="EMBL" id="RXH31006.1"/>
    </source>
</evidence>
<gene>
    <name evidence="1" type="ORF">XH99_11150</name>
</gene>
<reference evidence="1 2" key="1">
    <citation type="submission" date="2015-04" db="EMBL/GenBank/DDBJ databases">
        <title>Comparative genomics of rhizobia nodulating Arachis hypogaea in China.</title>
        <authorList>
            <person name="Li Y."/>
        </authorList>
    </citation>
    <scope>NUCLEOTIDE SEQUENCE [LARGE SCALE GENOMIC DNA]</scope>
    <source>
        <strain evidence="1 2">CCBAU 51757</strain>
    </source>
</reference>
<dbReference type="RefSeq" id="WP_128918020.1">
    <property type="nucleotide sequence ID" value="NZ_LBJQ01000061.1"/>
</dbReference>
<evidence type="ECO:0000313" key="2">
    <source>
        <dbReference type="Proteomes" id="UP000289546"/>
    </source>
</evidence>
<accession>A0A4Q0S8F6</accession>
<keyword evidence="2" id="KW-1185">Reference proteome</keyword>
<name>A0A4Q0S8F6_9BRAD</name>
<proteinExistence type="predicted"/>
<comment type="caution">
    <text evidence="1">The sequence shown here is derived from an EMBL/GenBank/DDBJ whole genome shotgun (WGS) entry which is preliminary data.</text>
</comment>
<sequence>MRLLEEVSGDSLISQLSAATQQALSANLVEFQWQPAEDTEAPPNTYRIVCQIPLSEPLFDQLFNGRCGYRAQYYLSPEEGEAFNRHILDVLEGMLGEPASARLRISQALLQRSFKGAYSKIWAFDETRVFEAAAPCMLMPARWRLYAGRGTRLPLASHLDVKGTFIQPDGTDWVDPLCEWRSNSPHLWHLKIPQFS</sequence>
<dbReference type="Proteomes" id="UP000289546">
    <property type="component" value="Unassembled WGS sequence"/>
</dbReference>